<dbReference type="EMBL" id="VIEB01000179">
    <property type="protein sequence ID" value="TQE02258.1"/>
    <property type="molecule type" value="Genomic_DNA"/>
</dbReference>
<name>A0A540MTZ9_MALBA</name>
<protein>
    <submittedName>
        <fullName evidence="2">Uncharacterized protein</fullName>
    </submittedName>
</protein>
<accession>A0A540MTZ9</accession>
<reference evidence="2 3" key="1">
    <citation type="journal article" date="2019" name="G3 (Bethesda)">
        <title>Sequencing of a Wild Apple (Malus baccata) Genome Unravels the Differences Between Cultivated and Wild Apple Species Regarding Disease Resistance and Cold Tolerance.</title>
        <authorList>
            <person name="Chen X."/>
        </authorList>
    </citation>
    <scope>NUCLEOTIDE SEQUENCE [LARGE SCALE GENOMIC DNA]</scope>
    <source>
        <strain evidence="3">cv. Shandingzi</strain>
        <tissue evidence="2">Leaves</tissue>
    </source>
</reference>
<evidence type="ECO:0000313" key="2">
    <source>
        <dbReference type="EMBL" id="TQE02258.1"/>
    </source>
</evidence>
<keyword evidence="3" id="KW-1185">Reference proteome</keyword>
<dbReference type="Proteomes" id="UP000315295">
    <property type="component" value="Unassembled WGS sequence"/>
</dbReference>
<comment type="caution">
    <text evidence="2">The sequence shown here is derived from an EMBL/GenBank/DDBJ whole genome shotgun (WGS) entry which is preliminary data.</text>
</comment>
<gene>
    <name evidence="2" type="ORF">C1H46_012129</name>
</gene>
<evidence type="ECO:0000313" key="3">
    <source>
        <dbReference type="Proteomes" id="UP000315295"/>
    </source>
</evidence>
<dbReference type="AlphaFoldDB" id="A0A540MTZ9"/>
<proteinExistence type="predicted"/>
<sequence>MDIKTFYDSILIAIFIEEDEIVVGTGSCGQIMHADMERKRAWVESTEREETSDENQSNMDGKRGLIWEADGGVDKGEK</sequence>
<feature type="region of interest" description="Disordered" evidence="1">
    <location>
        <begin position="42"/>
        <end position="78"/>
    </location>
</feature>
<organism evidence="2 3">
    <name type="scientific">Malus baccata</name>
    <name type="common">Siberian crab apple</name>
    <name type="synonym">Pyrus baccata</name>
    <dbReference type="NCBI Taxonomy" id="106549"/>
    <lineage>
        <taxon>Eukaryota</taxon>
        <taxon>Viridiplantae</taxon>
        <taxon>Streptophyta</taxon>
        <taxon>Embryophyta</taxon>
        <taxon>Tracheophyta</taxon>
        <taxon>Spermatophyta</taxon>
        <taxon>Magnoliopsida</taxon>
        <taxon>eudicotyledons</taxon>
        <taxon>Gunneridae</taxon>
        <taxon>Pentapetalae</taxon>
        <taxon>rosids</taxon>
        <taxon>fabids</taxon>
        <taxon>Rosales</taxon>
        <taxon>Rosaceae</taxon>
        <taxon>Amygdaloideae</taxon>
        <taxon>Maleae</taxon>
        <taxon>Malus</taxon>
    </lineage>
</organism>
<evidence type="ECO:0000256" key="1">
    <source>
        <dbReference type="SAM" id="MobiDB-lite"/>
    </source>
</evidence>